<dbReference type="NCBIfam" id="TIGR04514">
    <property type="entry name" value="GWxTD_dom"/>
    <property type="match status" value="1"/>
</dbReference>
<evidence type="ECO:0000259" key="1">
    <source>
        <dbReference type="Pfam" id="PF20094"/>
    </source>
</evidence>
<feature type="domain" description="GWxTD" evidence="1">
    <location>
        <begin position="279"/>
        <end position="427"/>
    </location>
</feature>
<organism evidence="2">
    <name type="scientific">hydrocarbon metagenome</name>
    <dbReference type="NCBI Taxonomy" id="938273"/>
    <lineage>
        <taxon>unclassified sequences</taxon>
        <taxon>metagenomes</taxon>
        <taxon>ecological metagenomes</taxon>
    </lineage>
</organism>
<dbReference type="AlphaFoldDB" id="A0A0W8FVL1"/>
<proteinExistence type="predicted"/>
<protein>
    <recommendedName>
        <fullName evidence="1">GWxTD domain-containing protein</fullName>
    </recommendedName>
</protein>
<accession>A0A0W8FVL1</accession>
<comment type="caution">
    <text evidence="2">The sequence shown here is derived from an EMBL/GenBank/DDBJ whole genome shotgun (WGS) entry which is preliminary data.</text>
</comment>
<sequence>MNKPLKHITLFLFVLISGSAQNKTGFNFDHTQFRVDSSSNLIEIYYQFNTEAFVEKDSTESSIVSIKIIFDVMNMATERTVFTDTLSSKYELIELKKNLGFRDLKGVYKLFLDEGSYNISILLLREKDSYLVFKTNEPIYVKPFAFTEPQISGIQLSNSITKADSNQVSSFIKNTLEVVPNPSSSYSSEYPLFQYYSEIYNVAKKNLTLTANLISSQKKLLYSVSKAVRSVNESIVHVDQINLLKYPTDIYTFQLVLSDSVANYAYASEKQFYFYNKNYTLQHSEEIRETSAKLSSNLFSFLSGEECDEIFDKSKYIATSREKNVYNQLTTTESKRDFLEQFWQKRSEVTQEGESASYKHYMQRVDEADIKFKGIRKSGSQTERGRVYIIYGNPNRVETYPNESNLKPYEIWYFDSMEGGVIFIFGDLYGFGEYELLHSNKRGEIFDDTWQRKLYNY</sequence>
<name>A0A0W8FVL1_9ZZZZ</name>
<reference evidence="2" key="1">
    <citation type="journal article" date="2015" name="Proc. Natl. Acad. Sci. U.S.A.">
        <title>Networks of energetic and metabolic interactions define dynamics in microbial communities.</title>
        <authorList>
            <person name="Embree M."/>
            <person name="Liu J.K."/>
            <person name="Al-Bassam M.M."/>
            <person name="Zengler K."/>
        </authorList>
    </citation>
    <scope>NUCLEOTIDE SEQUENCE</scope>
</reference>
<dbReference type="Pfam" id="PF20094">
    <property type="entry name" value="GWxTD_dom"/>
    <property type="match status" value="1"/>
</dbReference>
<gene>
    <name evidence="2" type="ORF">ASZ90_005424</name>
</gene>
<dbReference type="InterPro" id="IPR030959">
    <property type="entry name" value="GWxTD_dom"/>
</dbReference>
<evidence type="ECO:0000313" key="2">
    <source>
        <dbReference type="EMBL" id="KUG24766.1"/>
    </source>
</evidence>
<dbReference type="EMBL" id="LNQE01000821">
    <property type="protein sequence ID" value="KUG24766.1"/>
    <property type="molecule type" value="Genomic_DNA"/>
</dbReference>